<evidence type="ECO:0000256" key="1">
    <source>
        <dbReference type="SAM" id="MobiDB-lite"/>
    </source>
</evidence>
<feature type="compositionally biased region" description="Basic and acidic residues" evidence="1">
    <location>
        <begin position="48"/>
        <end position="75"/>
    </location>
</feature>
<evidence type="ECO:0000313" key="3">
    <source>
        <dbReference type="EMBL" id="KVA11334.1"/>
    </source>
</evidence>
<accession>A0AAP1C820</accession>
<dbReference type="Proteomes" id="UP000056450">
    <property type="component" value="Unassembled WGS sequence"/>
</dbReference>
<sequence>MTTPFKLGDCVRWNFEAGSATGTIIAVYTQDFDDKGHRRRASPEDPQDEIKGDRTDHAAPHRGRVLEHLTGKDDA</sequence>
<dbReference type="RefSeq" id="WP_059544393.1">
    <property type="nucleotide sequence ID" value="NZ_LOTQ01000004.1"/>
</dbReference>
<organism evidence="3 4">
    <name type="scientific">Burkholderia latens</name>
    <dbReference type="NCBI Taxonomy" id="488446"/>
    <lineage>
        <taxon>Bacteria</taxon>
        <taxon>Pseudomonadati</taxon>
        <taxon>Pseudomonadota</taxon>
        <taxon>Betaproteobacteria</taxon>
        <taxon>Burkholderiales</taxon>
        <taxon>Burkholderiaceae</taxon>
        <taxon>Burkholderia</taxon>
        <taxon>Burkholderia cepacia complex</taxon>
    </lineage>
</organism>
<comment type="caution">
    <text evidence="3">The sequence shown here is derived from an EMBL/GenBank/DDBJ whole genome shotgun (WGS) entry which is preliminary data.</text>
</comment>
<dbReference type="InterPro" id="IPR021331">
    <property type="entry name" value="Hva1_TUDOR"/>
</dbReference>
<reference evidence="3 4" key="1">
    <citation type="submission" date="2015-11" db="EMBL/GenBank/DDBJ databases">
        <title>Expanding the genomic diversity of Burkholderia species for the development of highly accurate diagnostics.</title>
        <authorList>
            <person name="Sahl J."/>
            <person name="Keim P."/>
            <person name="Wagner D."/>
        </authorList>
    </citation>
    <scope>NUCLEOTIDE SEQUENCE [LARGE SCALE GENOMIC DNA]</scope>
    <source>
        <strain evidence="3 4">RF32-BP12</strain>
    </source>
</reference>
<proteinExistence type="predicted"/>
<protein>
    <recommendedName>
        <fullName evidence="2">Hypervirulence associated protein TUDOR domain-containing protein</fullName>
    </recommendedName>
</protein>
<dbReference type="EMBL" id="LOTQ01000004">
    <property type="protein sequence ID" value="KVA11334.1"/>
    <property type="molecule type" value="Genomic_DNA"/>
</dbReference>
<feature type="domain" description="Hypervirulence associated protein TUDOR" evidence="2">
    <location>
        <begin position="8"/>
        <end position="62"/>
    </location>
</feature>
<dbReference type="AlphaFoldDB" id="A0AAP1C820"/>
<feature type="region of interest" description="Disordered" evidence="1">
    <location>
        <begin position="34"/>
        <end position="75"/>
    </location>
</feature>
<evidence type="ECO:0000259" key="2">
    <source>
        <dbReference type="Pfam" id="PF11160"/>
    </source>
</evidence>
<name>A0AAP1C820_9BURK</name>
<gene>
    <name evidence="3" type="ORF">WI41_08125</name>
</gene>
<dbReference type="Pfam" id="PF11160">
    <property type="entry name" value="Hva1_TUDOR"/>
    <property type="match status" value="1"/>
</dbReference>
<evidence type="ECO:0000313" key="4">
    <source>
        <dbReference type="Proteomes" id="UP000056450"/>
    </source>
</evidence>